<accession>A0ABR1B5P7</accession>
<protein>
    <recommendedName>
        <fullName evidence="4">JNK1/MAPK8-associated membrane protein</fullName>
    </recommendedName>
</protein>
<evidence type="ECO:0000313" key="3">
    <source>
        <dbReference type="Proteomes" id="UP001359485"/>
    </source>
</evidence>
<keyword evidence="1" id="KW-1133">Transmembrane helix</keyword>
<feature type="transmembrane region" description="Helical" evidence="1">
    <location>
        <begin position="48"/>
        <end position="70"/>
    </location>
</feature>
<dbReference type="Pfam" id="PF05571">
    <property type="entry name" value="JAMP"/>
    <property type="match status" value="1"/>
</dbReference>
<gene>
    <name evidence="2" type="ORF">RUM44_000520</name>
</gene>
<feature type="transmembrane region" description="Helical" evidence="1">
    <location>
        <begin position="200"/>
        <end position="219"/>
    </location>
</feature>
<organism evidence="2 3">
    <name type="scientific">Polyplax serrata</name>
    <name type="common">Common mouse louse</name>
    <dbReference type="NCBI Taxonomy" id="468196"/>
    <lineage>
        <taxon>Eukaryota</taxon>
        <taxon>Metazoa</taxon>
        <taxon>Ecdysozoa</taxon>
        <taxon>Arthropoda</taxon>
        <taxon>Hexapoda</taxon>
        <taxon>Insecta</taxon>
        <taxon>Pterygota</taxon>
        <taxon>Neoptera</taxon>
        <taxon>Paraneoptera</taxon>
        <taxon>Psocodea</taxon>
        <taxon>Troctomorpha</taxon>
        <taxon>Phthiraptera</taxon>
        <taxon>Anoplura</taxon>
        <taxon>Polyplacidae</taxon>
        <taxon>Polyplax</taxon>
    </lineage>
</organism>
<dbReference type="PANTHER" id="PTHR12740:SF4">
    <property type="entry name" value="JNK1_MAPK8-ASSOCIATED MEMBRANE PROTEIN"/>
    <property type="match status" value="1"/>
</dbReference>
<keyword evidence="1" id="KW-0812">Transmembrane</keyword>
<reference evidence="2 3" key="1">
    <citation type="submission" date="2023-09" db="EMBL/GenBank/DDBJ databases">
        <title>Genomes of two closely related lineages of the louse Polyplax serrata with different host specificities.</title>
        <authorList>
            <person name="Martinu J."/>
            <person name="Tarabai H."/>
            <person name="Stefka J."/>
            <person name="Hypsa V."/>
        </authorList>
    </citation>
    <scope>NUCLEOTIDE SEQUENCE [LARGE SCALE GENOMIC DNA]</scope>
    <source>
        <strain evidence="2">98ZLc_SE</strain>
    </source>
</reference>
<feature type="transmembrane region" description="Helical" evidence="1">
    <location>
        <begin position="240"/>
        <end position="258"/>
    </location>
</feature>
<keyword evidence="1" id="KW-0472">Membrane</keyword>
<evidence type="ECO:0008006" key="4">
    <source>
        <dbReference type="Google" id="ProtNLM"/>
    </source>
</evidence>
<feature type="transmembrane region" description="Helical" evidence="1">
    <location>
        <begin position="264"/>
        <end position="282"/>
    </location>
</feature>
<dbReference type="Proteomes" id="UP001359485">
    <property type="component" value="Unassembled WGS sequence"/>
</dbReference>
<dbReference type="EMBL" id="JAWJWF010000003">
    <property type="protein sequence ID" value="KAK6635269.1"/>
    <property type="molecule type" value="Genomic_DNA"/>
</dbReference>
<comment type="caution">
    <text evidence="2">The sequence shown here is derived from an EMBL/GenBank/DDBJ whole genome shotgun (WGS) entry which is preliminary data.</text>
</comment>
<name>A0ABR1B5P7_POLSC</name>
<evidence type="ECO:0000256" key="1">
    <source>
        <dbReference type="SAM" id="Phobius"/>
    </source>
</evidence>
<sequence>MDHCPGLYCGRSLLESGNWTECGACPRGYRTNSTFCVPCDDHPEFYDWLYLTFMVLVALVLHWFSIDFIATKRKLGLTKEVLVIHVSAFIEVAIAAAATVLIVQPTGSFHIRSCKTEHLSDWYTLFHNPTPNYEETLYCTHEAVYPLYTMVFIFYAIATVMMIIFRPKKCAHGKMSVYAALYFYPILAFFQAIFGGVIYYTFPYIVIVTSLISSATHLAQKKDQSMVNLIKDTVTNVRNLVVLIGHWLFHAYGIIAITELKETKFHWSVLALVPLPTAFYILTAKFSDPSKLHIE</sequence>
<feature type="transmembrane region" description="Helical" evidence="1">
    <location>
        <begin position="82"/>
        <end position="103"/>
    </location>
</feature>
<dbReference type="PANTHER" id="PTHR12740">
    <property type="entry name" value="JNK1/MAPK8-ASSOCIATED MEMBRANE PROTEIN"/>
    <property type="match status" value="1"/>
</dbReference>
<keyword evidence="3" id="KW-1185">Reference proteome</keyword>
<evidence type="ECO:0000313" key="2">
    <source>
        <dbReference type="EMBL" id="KAK6635269.1"/>
    </source>
</evidence>
<feature type="transmembrane region" description="Helical" evidence="1">
    <location>
        <begin position="177"/>
        <end position="194"/>
    </location>
</feature>
<proteinExistence type="predicted"/>
<dbReference type="InterPro" id="IPR008485">
    <property type="entry name" value="JAMP"/>
</dbReference>
<feature type="transmembrane region" description="Helical" evidence="1">
    <location>
        <begin position="145"/>
        <end position="165"/>
    </location>
</feature>